<dbReference type="InterPro" id="IPR036249">
    <property type="entry name" value="Thioredoxin-like_sf"/>
</dbReference>
<name>A0ABQ2GMR1_9DEIO</name>
<reference evidence="3" key="1">
    <citation type="journal article" date="2019" name="Int. J. Syst. Evol. Microbiol.">
        <title>The Global Catalogue of Microorganisms (GCM) 10K type strain sequencing project: providing services to taxonomists for standard genome sequencing and annotation.</title>
        <authorList>
            <consortium name="The Broad Institute Genomics Platform"/>
            <consortium name="The Broad Institute Genome Sequencing Center for Infectious Disease"/>
            <person name="Wu L."/>
            <person name="Ma J."/>
        </authorList>
    </citation>
    <scope>NUCLEOTIDE SEQUENCE [LARGE SCALE GENOMIC DNA]</scope>
    <source>
        <strain evidence="3">JCM 15443</strain>
    </source>
</reference>
<sequence>MPPRYFKTSGHLLVCQGPNCQARGSALLYKALWNHLERASLAYYKTGGSVRLTESGCLGSCSFGPSVCVYRQTAAGLEEGWYAAVDFPQAARLAQTVHDGAALPEEGRYGPEPAPQETAVRGGR</sequence>
<gene>
    <name evidence="2" type="ORF">GCM10010841_10680</name>
</gene>
<evidence type="ECO:0000313" key="2">
    <source>
        <dbReference type="EMBL" id="GGM04220.1"/>
    </source>
</evidence>
<dbReference type="Pfam" id="PF01257">
    <property type="entry name" value="2Fe-2S_thioredx"/>
    <property type="match status" value="1"/>
</dbReference>
<dbReference type="Gene3D" id="3.40.30.10">
    <property type="entry name" value="Glutaredoxin"/>
    <property type="match status" value="1"/>
</dbReference>
<dbReference type="EMBL" id="BMOM01000006">
    <property type="protein sequence ID" value="GGM04220.1"/>
    <property type="molecule type" value="Genomic_DNA"/>
</dbReference>
<evidence type="ECO:0000313" key="3">
    <source>
        <dbReference type="Proteomes" id="UP000661918"/>
    </source>
</evidence>
<dbReference type="Proteomes" id="UP000661918">
    <property type="component" value="Unassembled WGS sequence"/>
</dbReference>
<evidence type="ECO:0000256" key="1">
    <source>
        <dbReference type="SAM" id="MobiDB-lite"/>
    </source>
</evidence>
<comment type="caution">
    <text evidence="2">The sequence shown here is derived from an EMBL/GenBank/DDBJ whole genome shotgun (WGS) entry which is preliminary data.</text>
</comment>
<feature type="region of interest" description="Disordered" evidence="1">
    <location>
        <begin position="101"/>
        <end position="124"/>
    </location>
</feature>
<dbReference type="SUPFAM" id="SSF52833">
    <property type="entry name" value="Thioredoxin-like"/>
    <property type="match status" value="1"/>
</dbReference>
<keyword evidence="3" id="KW-1185">Reference proteome</keyword>
<organism evidence="2 3">
    <name type="scientific">Deinococcus aerophilus</name>
    <dbReference type="NCBI Taxonomy" id="522488"/>
    <lineage>
        <taxon>Bacteria</taxon>
        <taxon>Thermotogati</taxon>
        <taxon>Deinococcota</taxon>
        <taxon>Deinococci</taxon>
        <taxon>Deinococcales</taxon>
        <taxon>Deinococcaceae</taxon>
        <taxon>Deinococcus</taxon>
    </lineage>
</organism>
<dbReference type="RefSeq" id="WP_188902152.1">
    <property type="nucleotide sequence ID" value="NZ_BMOM01000006.1"/>
</dbReference>
<proteinExistence type="predicted"/>
<dbReference type="CDD" id="cd02980">
    <property type="entry name" value="TRX_Fd_family"/>
    <property type="match status" value="1"/>
</dbReference>
<protein>
    <submittedName>
        <fullName evidence="2">Ferredoxin</fullName>
    </submittedName>
</protein>
<accession>A0ABQ2GMR1</accession>